<reference evidence="2 3" key="1">
    <citation type="submission" date="2018-11" db="EMBL/GenBank/DDBJ databases">
        <title>Draft genome sequence of Gordonia sp. RS15-1S isolated from rice stems.</title>
        <authorList>
            <person name="Muangham S."/>
        </authorList>
    </citation>
    <scope>NUCLEOTIDE SEQUENCE [LARGE SCALE GENOMIC DNA]</scope>
    <source>
        <strain evidence="2 3">RS15-1S</strain>
    </source>
</reference>
<dbReference type="RefSeq" id="WP_123930671.1">
    <property type="nucleotide sequence ID" value="NZ_JBPSDP010000008.1"/>
</dbReference>
<organism evidence="2 3">
    <name type="scientific">Gordonia oryzae</name>
    <dbReference type="NCBI Taxonomy" id="2487349"/>
    <lineage>
        <taxon>Bacteria</taxon>
        <taxon>Bacillati</taxon>
        <taxon>Actinomycetota</taxon>
        <taxon>Actinomycetes</taxon>
        <taxon>Mycobacteriales</taxon>
        <taxon>Gordoniaceae</taxon>
        <taxon>Gordonia</taxon>
    </lineage>
</organism>
<keyword evidence="3" id="KW-1185">Reference proteome</keyword>
<dbReference type="OrthoDB" id="4374070at2"/>
<name>A0A3N4G9P2_9ACTN</name>
<dbReference type="InterPro" id="IPR045522">
    <property type="entry name" value="DUF6474"/>
</dbReference>
<evidence type="ECO:0000256" key="1">
    <source>
        <dbReference type="SAM" id="MobiDB-lite"/>
    </source>
</evidence>
<dbReference type="AlphaFoldDB" id="A0A3N4G9P2"/>
<feature type="compositionally biased region" description="Basic and acidic residues" evidence="1">
    <location>
        <begin position="52"/>
        <end position="61"/>
    </location>
</feature>
<gene>
    <name evidence="2" type="ORF">EF294_13320</name>
</gene>
<feature type="region of interest" description="Disordered" evidence="1">
    <location>
        <begin position="32"/>
        <end position="70"/>
    </location>
</feature>
<accession>A0A3N4G9P2</accession>
<feature type="compositionally biased region" description="Basic residues" evidence="1">
    <location>
        <begin position="36"/>
        <end position="51"/>
    </location>
</feature>
<proteinExistence type="predicted"/>
<sequence>MGVFSSDGRSRAERRAEAKALKAKAKLEAKFESKDRRKAAKATRKAEHKLRGKELKVEQKTAKKAAKATRKASKAQVKVAQAEAKTVAAKAKAAADAKPYSPASVRRYLTVGRLVAPIVAPVVYRAAVAARARFSSMQAERVGVAPDVLRQFSGHGASLAARIATARTSLDKVAAQDTTADAKAFVDAIGKRLDNLAIAVDAAEAMAAGQRRTAHRAIEDELGAIDADILARLGVRS</sequence>
<evidence type="ECO:0000313" key="2">
    <source>
        <dbReference type="EMBL" id="RPA59462.1"/>
    </source>
</evidence>
<dbReference type="Pfam" id="PF20079">
    <property type="entry name" value="DUF6474"/>
    <property type="match status" value="1"/>
</dbReference>
<protein>
    <submittedName>
        <fullName evidence="2">Uncharacterized protein</fullName>
    </submittedName>
</protein>
<comment type="caution">
    <text evidence="2">The sequence shown here is derived from an EMBL/GenBank/DDBJ whole genome shotgun (WGS) entry which is preliminary data.</text>
</comment>
<dbReference type="Proteomes" id="UP000267536">
    <property type="component" value="Unassembled WGS sequence"/>
</dbReference>
<dbReference type="EMBL" id="RKMH01000009">
    <property type="protein sequence ID" value="RPA59462.1"/>
    <property type="molecule type" value="Genomic_DNA"/>
</dbReference>
<evidence type="ECO:0000313" key="3">
    <source>
        <dbReference type="Proteomes" id="UP000267536"/>
    </source>
</evidence>